<gene>
    <name evidence="1" type="ORF">T459_20380</name>
</gene>
<dbReference type="EMBL" id="AYRZ02000007">
    <property type="protein sequence ID" value="PHT76858.1"/>
    <property type="molecule type" value="Genomic_DNA"/>
</dbReference>
<protein>
    <submittedName>
        <fullName evidence="1">Uncharacterized protein</fullName>
    </submittedName>
</protein>
<reference evidence="1 2" key="1">
    <citation type="journal article" date="2014" name="Nat. Genet.">
        <title>Genome sequence of the hot pepper provides insights into the evolution of pungency in Capsicum species.</title>
        <authorList>
            <person name="Kim S."/>
            <person name="Park M."/>
            <person name="Yeom S.I."/>
            <person name="Kim Y.M."/>
            <person name="Lee J.M."/>
            <person name="Lee H.A."/>
            <person name="Seo E."/>
            <person name="Choi J."/>
            <person name="Cheong K."/>
            <person name="Kim K.T."/>
            <person name="Jung K."/>
            <person name="Lee G.W."/>
            <person name="Oh S.K."/>
            <person name="Bae C."/>
            <person name="Kim S.B."/>
            <person name="Lee H.Y."/>
            <person name="Kim S.Y."/>
            <person name="Kim M.S."/>
            <person name="Kang B.C."/>
            <person name="Jo Y.D."/>
            <person name="Yang H.B."/>
            <person name="Jeong H.J."/>
            <person name="Kang W.H."/>
            <person name="Kwon J.K."/>
            <person name="Shin C."/>
            <person name="Lim J.Y."/>
            <person name="Park J.H."/>
            <person name="Huh J.H."/>
            <person name="Kim J.S."/>
            <person name="Kim B.D."/>
            <person name="Cohen O."/>
            <person name="Paran I."/>
            <person name="Suh M.C."/>
            <person name="Lee S.B."/>
            <person name="Kim Y.K."/>
            <person name="Shin Y."/>
            <person name="Noh S.J."/>
            <person name="Park J."/>
            <person name="Seo Y.S."/>
            <person name="Kwon S.Y."/>
            <person name="Kim H.A."/>
            <person name="Park J.M."/>
            <person name="Kim H.J."/>
            <person name="Choi S.B."/>
            <person name="Bosland P.W."/>
            <person name="Reeves G."/>
            <person name="Jo S.H."/>
            <person name="Lee B.W."/>
            <person name="Cho H.T."/>
            <person name="Choi H.S."/>
            <person name="Lee M.S."/>
            <person name="Yu Y."/>
            <person name="Do Choi Y."/>
            <person name="Park B.S."/>
            <person name="van Deynze A."/>
            <person name="Ashrafi H."/>
            <person name="Hill T."/>
            <person name="Kim W.T."/>
            <person name="Pai H.S."/>
            <person name="Ahn H.K."/>
            <person name="Yeam I."/>
            <person name="Giovannoni J.J."/>
            <person name="Rose J.K."/>
            <person name="Sorensen I."/>
            <person name="Lee S.J."/>
            <person name="Kim R.W."/>
            <person name="Choi I.Y."/>
            <person name="Choi B.S."/>
            <person name="Lim J.S."/>
            <person name="Lee Y.H."/>
            <person name="Choi D."/>
        </authorList>
    </citation>
    <scope>NUCLEOTIDE SEQUENCE [LARGE SCALE GENOMIC DNA]</scope>
    <source>
        <strain evidence="2">cv. CM334</strain>
    </source>
</reference>
<dbReference type="Proteomes" id="UP000222542">
    <property type="component" value="Unassembled WGS sequence"/>
</dbReference>
<dbReference type="STRING" id="4072.A0A2G2Z4C4"/>
<comment type="caution">
    <text evidence="1">The sequence shown here is derived from an EMBL/GenBank/DDBJ whole genome shotgun (WGS) entry which is preliminary data.</text>
</comment>
<accession>A0A2G2Z4C4</accession>
<keyword evidence="2" id="KW-1185">Reference proteome</keyword>
<reference evidence="1 2" key="2">
    <citation type="journal article" date="2017" name="Genome Biol.">
        <title>New reference genome sequences of hot pepper reveal the massive evolution of plant disease-resistance genes by retroduplication.</title>
        <authorList>
            <person name="Kim S."/>
            <person name="Park J."/>
            <person name="Yeom S.I."/>
            <person name="Kim Y.M."/>
            <person name="Seo E."/>
            <person name="Kim K.T."/>
            <person name="Kim M.S."/>
            <person name="Lee J.M."/>
            <person name="Cheong K."/>
            <person name="Shin H.S."/>
            <person name="Kim S.B."/>
            <person name="Han K."/>
            <person name="Lee J."/>
            <person name="Park M."/>
            <person name="Lee H.A."/>
            <person name="Lee H.Y."/>
            <person name="Lee Y."/>
            <person name="Oh S."/>
            <person name="Lee J.H."/>
            <person name="Choi E."/>
            <person name="Choi E."/>
            <person name="Lee S.E."/>
            <person name="Jeon J."/>
            <person name="Kim H."/>
            <person name="Choi G."/>
            <person name="Song H."/>
            <person name="Lee J."/>
            <person name="Lee S.C."/>
            <person name="Kwon J.K."/>
            <person name="Lee H.Y."/>
            <person name="Koo N."/>
            <person name="Hong Y."/>
            <person name="Kim R.W."/>
            <person name="Kang W.H."/>
            <person name="Huh J.H."/>
            <person name="Kang B.C."/>
            <person name="Yang T.J."/>
            <person name="Lee Y.H."/>
            <person name="Bennetzen J.L."/>
            <person name="Choi D."/>
        </authorList>
    </citation>
    <scope>NUCLEOTIDE SEQUENCE [LARGE SCALE GENOMIC DNA]</scope>
    <source>
        <strain evidence="2">cv. CM334</strain>
    </source>
</reference>
<sequence length="412" mass="46892">MKDLGVADVILGIEMHKTPQGWALSQYHYIENVPDKFKFLYFGIAKVSLNLDATVQDIPLGFVPATFDEQDPDWAENRSKHRNDPVTMKKLKDKATSKSKNLLQKQGVNVANKDAGHEDDFENEDYSDLKALEDVNLTAKEDVNEVKLKNQKSTNVTDGKVRELQASKINAPSKRERKKSRILRSPYISKCGSGSKDSIDFDKKEKLKYAFDGYTVNQDLPKELMIDYSQWIIVGLLKTHSAKYTTTSCFFKSYVEKTHTRYYPAKLTVELSAQQDYAESIVMAKNEDSIANIIHGFCMPAGLPWYMVDEVYVPINCDKLQTRLRFEGGITTLLRMFSLIEDGALTMVVQNSNKLVLHHLAELEVYARDMISGGALWELIRILYDCSRNDIRPLARQTLSSLTSQFEMRRGG</sequence>
<dbReference type="AlphaFoldDB" id="A0A2G2Z4C4"/>
<evidence type="ECO:0000313" key="1">
    <source>
        <dbReference type="EMBL" id="PHT76858.1"/>
    </source>
</evidence>
<organism evidence="1 2">
    <name type="scientific">Capsicum annuum</name>
    <name type="common">Capsicum pepper</name>
    <dbReference type="NCBI Taxonomy" id="4072"/>
    <lineage>
        <taxon>Eukaryota</taxon>
        <taxon>Viridiplantae</taxon>
        <taxon>Streptophyta</taxon>
        <taxon>Embryophyta</taxon>
        <taxon>Tracheophyta</taxon>
        <taxon>Spermatophyta</taxon>
        <taxon>Magnoliopsida</taxon>
        <taxon>eudicotyledons</taxon>
        <taxon>Gunneridae</taxon>
        <taxon>Pentapetalae</taxon>
        <taxon>asterids</taxon>
        <taxon>lamiids</taxon>
        <taxon>Solanales</taxon>
        <taxon>Solanaceae</taxon>
        <taxon>Solanoideae</taxon>
        <taxon>Capsiceae</taxon>
        <taxon>Capsicum</taxon>
    </lineage>
</organism>
<evidence type="ECO:0000313" key="2">
    <source>
        <dbReference type="Proteomes" id="UP000222542"/>
    </source>
</evidence>
<proteinExistence type="predicted"/>
<dbReference type="Gramene" id="PHT76858">
    <property type="protein sequence ID" value="PHT76858"/>
    <property type="gene ID" value="T459_20380"/>
</dbReference>
<name>A0A2G2Z4C4_CAPAN</name>